<comment type="caution">
    <text evidence="2">The sequence shown here is derived from an EMBL/GenBank/DDBJ whole genome shotgun (WGS) entry which is preliminary data.</text>
</comment>
<dbReference type="EMBL" id="BARU01036479">
    <property type="protein sequence ID" value="GAH89745.1"/>
    <property type="molecule type" value="Genomic_DNA"/>
</dbReference>
<feature type="transmembrane region" description="Helical" evidence="1">
    <location>
        <begin position="137"/>
        <end position="161"/>
    </location>
</feature>
<keyword evidence="1" id="KW-0472">Membrane</keyword>
<feature type="non-terminal residue" evidence="2">
    <location>
        <position position="1"/>
    </location>
</feature>
<evidence type="ECO:0000256" key="1">
    <source>
        <dbReference type="SAM" id="Phobius"/>
    </source>
</evidence>
<organism evidence="2">
    <name type="scientific">marine sediment metagenome</name>
    <dbReference type="NCBI Taxonomy" id="412755"/>
    <lineage>
        <taxon>unclassified sequences</taxon>
        <taxon>metagenomes</taxon>
        <taxon>ecological metagenomes</taxon>
    </lineage>
</organism>
<keyword evidence="1" id="KW-0812">Transmembrane</keyword>
<evidence type="ECO:0000313" key="2">
    <source>
        <dbReference type="EMBL" id="GAH89745.1"/>
    </source>
</evidence>
<name>X1K7Z3_9ZZZZ</name>
<accession>X1K7Z3</accession>
<proteinExistence type="predicted"/>
<keyword evidence="1" id="KW-1133">Transmembrane helix</keyword>
<sequence length="175" mass="20258">YQYLINILITIIGRLLDLLSTRYVSKELKLETNKLAKRIGWKGMVLMQIPLVVLGALDFYLSFFILWWSVFLFANNIEGSWYIKEAGEAKYHKELESRVKKSTVWKILFSEISYIIKFSLAGIFIIIFLFIYNDLLAVFLICLALIIQGIFGAISSISYLLNLKKSEPLEDNDLD</sequence>
<reference evidence="2" key="1">
    <citation type="journal article" date="2014" name="Front. Microbiol.">
        <title>High frequency of phylogenetically diverse reductive dehalogenase-homologous genes in deep subseafloor sedimentary metagenomes.</title>
        <authorList>
            <person name="Kawai M."/>
            <person name="Futagami T."/>
            <person name="Toyoda A."/>
            <person name="Takaki Y."/>
            <person name="Nishi S."/>
            <person name="Hori S."/>
            <person name="Arai W."/>
            <person name="Tsubouchi T."/>
            <person name="Morono Y."/>
            <person name="Uchiyama I."/>
            <person name="Ito T."/>
            <person name="Fujiyama A."/>
            <person name="Inagaki F."/>
            <person name="Takami H."/>
        </authorList>
    </citation>
    <scope>NUCLEOTIDE SEQUENCE</scope>
    <source>
        <strain evidence="2">Expedition CK06-06</strain>
    </source>
</reference>
<feature type="transmembrane region" description="Helical" evidence="1">
    <location>
        <begin position="104"/>
        <end position="131"/>
    </location>
</feature>
<protein>
    <submittedName>
        <fullName evidence="2">Uncharacterized protein</fullName>
    </submittedName>
</protein>
<gene>
    <name evidence="2" type="ORF">S03H2_56956</name>
</gene>
<dbReference type="AlphaFoldDB" id="X1K7Z3"/>